<evidence type="ECO:0000313" key="1">
    <source>
        <dbReference type="EMBL" id="KAG8226103.1"/>
    </source>
</evidence>
<dbReference type="Proteomes" id="UP000792457">
    <property type="component" value="Unassembled WGS sequence"/>
</dbReference>
<reference evidence="1" key="1">
    <citation type="submission" date="2013-04" db="EMBL/GenBank/DDBJ databases">
        <authorList>
            <person name="Qu J."/>
            <person name="Murali S.C."/>
            <person name="Bandaranaike D."/>
            <person name="Bellair M."/>
            <person name="Blankenburg K."/>
            <person name="Chao H."/>
            <person name="Dinh H."/>
            <person name="Doddapaneni H."/>
            <person name="Downs B."/>
            <person name="Dugan-Rocha S."/>
            <person name="Elkadiri S."/>
            <person name="Gnanaolivu R.D."/>
            <person name="Hernandez B."/>
            <person name="Javaid M."/>
            <person name="Jayaseelan J.C."/>
            <person name="Lee S."/>
            <person name="Li M."/>
            <person name="Ming W."/>
            <person name="Munidasa M."/>
            <person name="Muniz J."/>
            <person name="Nguyen L."/>
            <person name="Ongeri F."/>
            <person name="Osuji N."/>
            <person name="Pu L.-L."/>
            <person name="Puazo M."/>
            <person name="Qu C."/>
            <person name="Quiroz J."/>
            <person name="Raj R."/>
            <person name="Weissenberger G."/>
            <person name="Xin Y."/>
            <person name="Zou X."/>
            <person name="Han Y."/>
            <person name="Richards S."/>
            <person name="Worley K."/>
            <person name="Muzny D."/>
            <person name="Gibbs R."/>
        </authorList>
    </citation>
    <scope>NUCLEOTIDE SEQUENCE</scope>
    <source>
        <strain evidence="1">Sampled in the wild</strain>
    </source>
</reference>
<reference evidence="1" key="2">
    <citation type="submission" date="2017-10" db="EMBL/GenBank/DDBJ databases">
        <title>Ladona fulva Genome sequencing and assembly.</title>
        <authorList>
            <person name="Murali S."/>
            <person name="Richards S."/>
            <person name="Bandaranaike D."/>
            <person name="Bellair M."/>
            <person name="Blankenburg K."/>
            <person name="Chao H."/>
            <person name="Dinh H."/>
            <person name="Doddapaneni H."/>
            <person name="Dugan-Rocha S."/>
            <person name="Elkadiri S."/>
            <person name="Gnanaolivu R."/>
            <person name="Hernandez B."/>
            <person name="Skinner E."/>
            <person name="Javaid M."/>
            <person name="Lee S."/>
            <person name="Li M."/>
            <person name="Ming W."/>
            <person name="Munidasa M."/>
            <person name="Muniz J."/>
            <person name="Nguyen L."/>
            <person name="Hughes D."/>
            <person name="Osuji N."/>
            <person name="Pu L.-L."/>
            <person name="Puazo M."/>
            <person name="Qu C."/>
            <person name="Quiroz J."/>
            <person name="Raj R."/>
            <person name="Weissenberger G."/>
            <person name="Xin Y."/>
            <person name="Zou X."/>
            <person name="Han Y."/>
            <person name="Worley K."/>
            <person name="Muzny D."/>
            <person name="Gibbs R."/>
        </authorList>
    </citation>
    <scope>NUCLEOTIDE SEQUENCE</scope>
    <source>
        <strain evidence="1">Sampled in the wild</strain>
    </source>
</reference>
<accession>A0A8K0K161</accession>
<gene>
    <name evidence="1" type="ORF">J437_LFUL006732</name>
</gene>
<proteinExistence type="predicted"/>
<comment type="caution">
    <text evidence="1">The sequence shown here is derived from an EMBL/GenBank/DDBJ whole genome shotgun (WGS) entry which is preliminary data.</text>
</comment>
<dbReference type="EMBL" id="KZ308267">
    <property type="protein sequence ID" value="KAG8226103.1"/>
    <property type="molecule type" value="Genomic_DNA"/>
</dbReference>
<protein>
    <submittedName>
        <fullName evidence="1">Uncharacterized protein</fullName>
    </submittedName>
</protein>
<sequence length="90" mass="10229">MHSARSVDNLSRRAIKYSVEASTNIQALGTSFLLRSLPKEDPGRGEKRVLKFAIQRIWQEPTDHSNDCYFCVVDPNYRTGKNAFAITIVQ</sequence>
<keyword evidence="2" id="KW-1185">Reference proteome</keyword>
<organism evidence="1 2">
    <name type="scientific">Ladona fulva</name>
    <name type="common">Scarce chaser dragonfly</name>
    <name type="synonym">Libellula fulva</name>
    <dbReference type="NCBI Taxonomy" id="123851"/>
    <lineage>
        <taxon>Eukaryota</taxon>
        <taxon>Metazoa</taxon>
        <taxon>Ecdysozoa</taxon>
        <taxon>Arthropoda</taxon>
        <taxon>Hexapoda</taxon>
        <taxon>Insecta</taxon>
        <taxon>Pterygota</taxon>
        <taxon>Palaeoptera</taxon>
        <taxon>Odonata</taxon>
        <taxon>Epiprocta</taxon>
        <taxon>Anisoptera</taxon>
        <taxon>Libelluloidea</taxon>
        <taxon>Libellulidae</taxon>
        <taxon>Ladona</taxon>
    </lineage>
</organism>
<dbReference type="OrthoDB" id="8063408at2759"/>
<name>A0A8K0K161_LADFU</name>
<evidence type="ECO:0000313" key="2">
    <source>
        <dbReference type="Proteomes" id="UP000792457"/>
    </source>
</evidence>
<dbReference type="AlphaFoldDB" id="A0A8K0K161"/>